<evidence type="ECO:0000256" key="1">
    <source>
        <dbReference type="ARBA" id="ARBA00001953"/>
    </source>
</evidence>
<dbReference type="InterPro" id="IPR011764">
    <property type="entry name" value="Biotin_carboxylation_dom"/>
</dbReference>
<evidence type="ECO:0000259" key="9">
    <source>
        <dbReference type="PROSITE" id="PS50975"/>
    </source>
</evidence>
<dbReference type="Pfam" id="PF02786">
    <property type="entry name" value="CPSase_L_D2"/>
    <property type="match status" value="1"/>
</dbReference>
<sequence>MSATPTPIRKVLIANRGEIACRVIQTCQRLGVRTVAVYSDPDRTAQHVALADEAFHIGPAEAKASYLRADQLLTIAKRSGCDAVHPGYGFLSENPQFARACEAAGIRFIGPGSDAIDKMGSKSAAKAIMERAGVPMLPGYHGDDQSDPRLIREAEAIGFPLLVKAAFGGGGKGMRIVESADELPAALASARREASAAFGNDQLLLERYLRAPRHVEVQVFADQHGHCLYLSDRDCSIQRRHQKVVEEAPAPGLSDALRSAMGEASVRAAQAIDYVGAGTVEYLLDEQGRFYFMEMNTRLQVEHPVTEAVTGLDLVQWQLDVAADQPLPLSQEQVQINGHAIEVRLYAEDPQRDFLPASGTLARLDWPEGEGVRVDTGVRAGDTITAFYDPMVAKLICHADSRQQACQRMRQALSQCQLAGLVTNLPFLTHIIAHPAFIDARLNTGFIADHSAALFAPAEDRQYAAYAVALMQLQSADNPLSSFRLNAPARARLRLEDEHGERYDIALSGQDGQWLSEHNERLSLHLSGNRLDLQLDDRLLRWPFHRDPDGVTLQLKDGPLRFRPARYRSELDETDASKALQAPMNGTHIANLVAVGDQISIGTALVIMEAMKMEYTITAPFDGTITALPFSEGDQVSDGSPLVALEPSVQEAEA</sequence>
<feature type="domain" description="Lipoyl-binding" evidence="8">
    <location>
        <begin position="571"/>
        <end position="646"/>
    </location>
</feature>
<evidence type="ECO:0000259" key="8">
    <source>
        <dbReference type="PROSITE" id="PS50968"/>
    </source>
</evidence>
<dbReference type="Pfam" id="PF00289">
    <property type="entry name" value="Biotin_carb_N"/>
    <property type="match status" value="1"/>
</dbReference>
<dbReference type="NCBIfam" id="NF006367">
    <property type="entry name" value="PRK08591.1"/>
    <property type="match status" value="1"/>
</dbReference>
<dbReference type="Gene3D" id="2.40.50.100">
    <property type="match status" value="1"/>
</dbReference>
<evidence type="ECO:0000313" key="11">
    <source>
        <dbReference type="EMBL" id="GAA4877287.1"/>
    </source>
</evidence>
<dbReference type="InterPro" id="IPR005482">
    <property type="entry name" value="Biotin_COase_C"/>
</dbReference>
<comment type="caution">
    <text evidence="11">The sequence shown here is derived from an EMBL/GenBank/DDBJ whole genome shotgun (WGS) entry which is preliminary data.</text>
</comment>
<evidence type="ECO:0000313" key="12">
    <source>
        <dbReference type="Proteomes" id="UP001499988"/>
    </source>
</evidence>
<evidence type="ECO:0000256" key="2">
    <source>
        <dbReference type="ARBA" id="ARBA00022598"/>
    </source>
</evidence>
<feature type="region of interest" description="Disordered" evidence="7">
    <location>
        <begin position="634"/>
        <end position="654"/>
    </location>
</feature>
<dbReference type="SUPFAM" id="SSF51230">
    <property type="entry name" value="Single hybrid motif"/>
    <property type="match status" value="1"/>
</dbReference>
<reference evidence="12" key="1">
    <citation type="journal article" date="2019" name="Int. J. Syst. Evol. Microbiol.">
        <title>The Global Catalogue of Microorganisms (GCM) 10K type strain sequencing project: providing services to taxonomists for standard genome sequencing and annotation.</title>
        <authorList>
            <consortium name="The Broad Institute Genomics Platform"/>
            <consortium name="The Broad Institute Genome Sequencing Center for Infectious Disease"/>
            <person name="Wu L."/>
            <person name="Ma J."/>
        </authorList>
    </citation>
    <scope>NUCLEOTIDE SEQUENCE [LARGE SCALE GENOMIC DNA]</scope>
    <source>
        <strain evidence="12">JCM 18401</strain>
    </source>
</reference>
<dbReference type="EMBL" id="BAABJZ010000009">
    <property type="protein sequence ID" value="GAA4877287.1"/>
    <property type="molecule type" value="Genomic_DNA"/>
</dbReference>
<dbReference type="InterPro" id="IPR011054">
    <property type="entry name" value="Rudment_hybrid_motif"/>
</dbReference>
<dbReference type="PANTHER" id="PTHR18866">
    <property type="entry name" value="CARBOXYLASE:PYRUVATE/ACETYL-COA/PROPIONYL-COA CARBOXYLASE"/>
    <property type="match status" value="1"/>
</dbReference>
<comment type="cofactor">
    <cofactor evidence="1">
        <name>biotin</name>
        <dbReference type="ChEBI" id="CHEBI:57586"/>
    </cofactor>
</comment>
<keyword evidence="5" id="KW-0092">Biotin</keyword>
<feature type="domain" description="Biotin carboxylation" evidence="10">
    <location>
        <begin position="7"/>
        <end position="452"/>
    </location>
</feature>
<evidence type="ECO:0000256" key="6">
    <source>
        <dbReference type="PROSITE-ProRule" id="PRU00409"/>
    </source>
</evidence>
<dbReference type="SUPFAM" id="SSF51246">
    <property type="entry name" value="Rudiment single hybrid motif"/>
    <property type="match status" value="1"/>
</dbReference>
<protein>
    <submittedName>
        <fullName evidence="11">Acetyl/propionyl/methylcrotonyl-CoA carboxylase subunit alpha</fullName>
    </submittedName>
</protein>
<keyword evidence="3 6" id="KW-0547">Nucleotide-binding</keyword>
<dbReference type="InterPro" id="IPR005479">
    <property type="entry name" value="CPAse_ATP-bd"/>
</dbReference>
<dbReference type="PROSITE" id="PS00867">
    <property type="entry name" value="CPSASE_2"/>
    <property type="match status" value="1"/>
</dbReference>
<evidence type="ECO:0000256" key="5">
    <source>
        <dbReference type="ARBA" id="ARBA00023267"/>
    </source>
</evidence>
<name>A0ABP9EP08_9GAMM</name>
<keyword evidence="2" id="KW-0436">Ligase</keyword>
<keyword evidence="4 6" id="KW-0067">ATP-binding</keyword>
<accession>A0ABP9EP08</accession>
<dbReference type="Gene3D" id="3.30.470.20">
    <property type="entry name" value="ATP-grasp fold, B domain"/>
    <property type="match status" value="1"/>
</dbReference>
<dbReference type="SMART" id="SM00878">
    <property type="entry name" value="Biotin_carb_C"/>
    <property type="match status" value="1"/>
</dbReference>
<dbReference type="PROSITE" id="PS00866">
    <property type="entry name" value="CPSASE_1"/>
    <property type="match status" value="1"/>
</dbReference>
<gene>
    <name evidence="11" type="ORF">GCM10023333_08210</name>
</gene>
<dbReference type="PROSITE" id="PS50968">
    <property type="entry name" value="BIOTINYL_LIPOYL"/>
    <property type="match status" value="1"/>
</dbReference>
<dbReference type="InterPro" id="IPR001882">
    <property type="entry name" value="Biotin_BS"/>
</dbReference>
<dbReference type="InterPro" id="IPR050856">
    <property type="entry name" value="Biotin_carboxylase_complex"/>
</dbReference>
<dbReference type="SUPFAM" id="SSF52440">
    <property type="entry name" value="PreATP-grasp domain"/>
    <property type="match status" value="1"/>
</dbReference>
<dbReference type="PROSITE" id="PS50975">
    <property type="entry name" value="ATP_GRASP"/>
    <property type="match status" value="1"/>
</dbReference>
<dbReference type="InterPro" id="IPR011053">
    <property type="entry name" value="Single_hybrid_motif"/>
</dbReference>
<dbReference type="PANTHER" id="PTHR18866:SF33">
    <property type="entry name" value="METHYLCROTONOYL-COA CARBOXYLASE SUBUNIT ALPHA, MITOCHONDRIAL-RELATED"/>
    <property type="match status" value="1"/>
</dbReference>
<dbReference type="InterPro" id="IPR005481">
    <property type="entry name" value="BC-like_N"/>
</dbReference>
<dbReference type="Pfam" id="PF02785">
    <property type="entry name" value="Biotin_carb_C"/>
    <property type="match status" value="1"/>
</dbReference>
<organism evidence="11 12">
    <name type="scientific">Ferrimonas pelagia</name>
    <dbReference type="NCBI Taxonomy" id="1177826"/>
    <lineage>
        <taxon>Bacteria</taxon>
        <taxon>Pseudomonadati</taxon>
        <taxon>Pseudomonadota</taxon>
        <taxon>Gammaproteobacteria</taxon>
        <taxon>Alteromonadales</taxon>
        <taxon>Ferrimonadaceae</taxon>
        <taxon>Ferrimonas</taxon>
    </lineage>
</organism>
<evidence type="ECO:0000256" key="3">
    <source>
        <dbReference type="ARBA" id="ARBA00022741"/>
    </source>
</evidence>
<dbReference type="PROSITE" id="PS50979">
    <property type="entry name" value="BC"/>
    <property type="match status" value="1"/>
</dbReference>
<dbReference type="PROSITE" id="PS00188">
    <property type="entry name" value="BIOTIN"/>
    <property type="match status" value="1"/>
</dbReference>
<dbReference type="InterPro" id="IPR011761">
    <property type="entry name" value="ATP-grasp"/>
</dbReference>
<evidence type="ECO:0000256" key="4">
    <source>
        <dbReference type="ARBA" id="ARBA00022840"/>
    </source>
</evidence>
<dbReference type="CDD" id="cd06850">
    <property type="entry name" value="biotinyl_domain"/>
    <property type="match status" value="1"/>
</dbReference>
<dbReference type="InterPro" id="IPR016185">
    <property type="entry name" value="PreATP-grasp_dom_sf"/>
</dbReference>
<dbReference type="RefSeq" id="WP_345333701.1">
    <property type="nucleotide sequence ID" value="NZ_BAABJZ010000009.1"/>
</dbReference>
<proteinExistence type="predicted"/>
<dbReference type="Proteomes" id="UP001499988">
    <property type="component" value="Unassembled WGS sequence"/>
</dbReference>
<dbReference type="Pfam" id="PF00364">
    <property type="entry name" value="Biotin_lipoyl"/>
    <property type="match status" value="1"/>
</dbReference>
<dbReference type="InterPro" id="IPR000089">
    <property type="entry name" value="Biotin_lipoyl"/>
</dbReference>
<feature type="domain" description="ATP-grasp" evidence="9">
    <location>
        <begin position="126"/>
        <end position="323"/>
    </location>
</feature>
<evidence type="ECO:0000259" key="10">
    <source>
        <dbReference type="PROSITE" id="PS50979"/>
    </source>
</evidence>
<dbReference type="SUPFAM" id="SSF56059">
    <property type="entry name" value="Glutathione synthetase ATP-binding domain-like"/>
    <property type="match status" value="1"/>
</dbReference>
<evidence type="ECO:0000256" key="7">
    <source>
        <dbReference type="SAM" id="MobiDB-lite"/>
    </source>
</evidence>
<keyword evidence="12" id="KW-1185">Reference proteome</keyword>